<organism evidence="3 4">
    <name type="scientific">Rathayibacter rubneri</name>
    <dbReference type="NCBI Taxonomy" id="2950106"/>
    <lineage>
        <taxon>Bacteria</taxon>
        <taxon>Bacillati</taxon>
        <taxon>Actinomycetota</taxon>
        <taxon>Actinomycetes</taxon>
        <taxon>Micrococcales</taxon>
        <taxon>Microbacteriaceae</taxon>
        <taxon>Rathayibacter</taxon>
    </lineage>
</organism>
<proteinExistence type="predicted"/>
<keyword evidence="4" id="KW-1185">Reference proteome</keyword>
<feature type="compositionally biased region" description="Basic and acidic residues" evidence="1">
    <location>
        <begin position="530"/>
        <end position="540"/>
    </location>
</feature>
<gene>
    <name evidence="3" type="ORF">NB037_02075</name>
</gene>
<comment type="caution">
    <text evidence="3">The sequence shown here is derived from an EMBL/GenBank/DDBJ whole genome shotgun (WGS) entry which is preliminary data.</text>
</comment>
<evidence type="ECO:0000256" key="1">
    <source>
        <dbReference type="SAM" id="MobiDB-lite"/>
    </source>
</evidence>
<dbReference type="AlphaFoldDB" id="A0A9X2DU98"/>
<dbReference type="Pfam" id="PF03432">
    <property type="entry name" value="Relaxase"/>
    <property type="match status" value="1"/>
</dbReference>
<dbReference type="InterPro" id="IPR005094">
    <property type="entry name" value="Endonuclease_MobA/VirD2"/>
</dbReference>
<evidence type="ECO:0000313" key="3">
    <source>
        <dbReference type="EMBL" id="MCM6761195.1"/>
    </source>
</evidence>
<reference evidence="3" key="1">
    <citation type="submission" date="2022-06" db="EMBL/GenBank/DDBJ databases">
        <title>Whole genome shotgun sequencing (WGS) of Rathayibacter sp. ZW T2_19, isolated from stored onions (Allium cepa).</title>
        <authorList>
            <person name="Stoll D.A."/>
            <person name="Huch M."/>
        </authorList>
    </citation>
    <scope>NUCLEOTIDE SEQUENCE</scope>
    <source>
        <strain evidence="3">ZW T2_19</strain>
    </source>
</reference>
<dbReference type="RefSeq" id="WP_251943185.1">
    <property type="nucleotide sequence ID" value="NZ_JAMRYM010000003.1"/>
</dbReference>
<feature type="domain" description="MobA/VirD2-like nuclease" evidence="2">
    <location>
        <begin position="80"/>
        <end position="180"/>
    </location>
</feature>
<evidence type="ECO:0000259" key="2">
    <source>
        <dbReference type="Pfam" id="PF03432"/>
    </source>
</evidence>
<sequence length="540" mass="59147">MGGLVRYLAGEGRANEHTEQHLIAGDPAIMAMHGESVLDQADAAAIAAELNEYKNFFGVDVTRQEKVFDKDSGEHIGSKRVAADVWHCSLSLRAEEGQLTDEQWGRIATDFVDRMGFAGESSGKADCRWIAVRHGLSKNGNDHIHIAVSAVRADGTKAHVAYDKALSQRVSRQLEKEYGLEPLHAPERELGERGVQPGARESAQRRGAVEVDAHRLERAVRSSASASADEAEFVRRMRQAGVLIRPRYAAGRDDVVAGYSVALRPEKGAPVVWHGGGKLARDLTLPELRKGWPDSPQFAQTAVDEWRATAKNPWRYEPVAPGREATELSSDLYSSYVEDMGRLHDYLSRVDPADRATWAHAAREASGAYAAWSRRLEPTPGPLAEASRTLARSAHLRAHESTPRPAAMPSMAGTTMLILATAGKRNKAAEEAMLLRQIVRTTRAIMDAHQAAGDARRTRELAGTIRNQLKTVHEGYSAQIQKNAWDALPEDTRRARETVRASFATGTPVPTKLIKAEPSVTTTAAPQRGIESRESDGHER</sequence>
<protein>
    <submittedName>
        <fullName evidence="3">Relaxase/mobilization nuclease domain-containing protein</fullName>
    </submittedName>
</protein>
<name>A0A9X2DU98_9MICO</name>
<dbReference type="EMBL" id="JAMRYM010000003">
    <property type="protein sequence ID" value="MCM6761195.1"/>
    <property type="molecule type" value="Genomic_DNA"/>
</dbReference>
<feature type="region of interest" description="Disordered" evidence="1">
    <location>
        <begin position="518"/>
        <end position="540"/>
    </location>
</feature>
<evidence type="ECO:0000313" key="4">
    <source>
        <dbReference type="Proteomes" id="UP001155240"/>
    </source>
</evidence>
<dbReference type="Proteomes" id="UP001155240">
    <property type="component" value="Unassembled WGS sequence"/>
</dbReference>
<accession>A0A9X2DU98</accession>